<dbReference type="InterPro" id="IPR007295">
    <property type="entry name" value="DUF402"/>
</dbReference>
<protein>
    <submittedName>
        <fullName evidence="2">DUF402 domain-containing protein</fullName>
    </submittedName>
</protein>
<accession>A0A9X1QPQ8</accession>
<dbReference type="Pfam" id="PF04167">
    <property type="entry name" value="DUF402"/>
    <property type="match status" value="1"/>
</dbReference>
<feature type="domain" description="DUF402" evidence="1">
    <location>
        <begin position="29"/>
        <end position="151"/>
    </location>
</feature>
<dbReference type="PIRSF" id="PIRSF012622">
    <property type="entry name" value="UCP012622"/>
    <property type="match status" value="1"/>
</dbReference>
<comment type="caution">
    <text evidence="2">The sequence shown here is derived from an EMBL/GenBank/DDBJ whole genome shotgun (WGS) entry which is preliminary data.</text>
</comment>
<organism evidence="2 3">
    <name type="scientific">Corynebacterium uropygiale</name>
    <dbReference type="NCBI Taxonomy" id="1775911"/>
    <lineage>
        <taxon>Bacteria</taxon>
        <taxon>Bacillati</taxon>
        <taxon>Actinomycetota</taxon>
        <taxon>Actinomycetes</taxon>
        <taxon>Mycobacteriales</taxon>
        <taxon>Corynebacteriaceae</taxon>
        <taxon>Corynebacterium</taxon>
    </lineage>
</organism>
<dbReference type="AlphaFoldDB" id="A0A9X1QPQ8"/>
<evidence type="ECO:0000313" key="3">
    <source>
        <dbReference type="Proteomes" id="UP001139336"/>
    </source>
</evidence>
<dbReference type="InterPro" id="IPR035930">
    <property type="entry name" value="FomD-like_sf"/>
</dbReference>
<name>A0A9X1QPQ8_9CORY</name>
<dbReference type="InterPro" id="IPR014465">
    <property type="entry name" value="UCP012622"/>
</dbReference>
<dbReference type="Gene3D" id="2.40.380.10">
    <property type="entry name" value="FomD-like"/>
    <property type="match status" value="1"/>
</dbReference>
<gene>
    <name evidence="2" type="ORF">L1O03_06775</name>
</gene>
<dbReference type="EMBL" id="JAKGSI010000003">
    <property type="protein sequence ID" value="MCF4006881.1"/>
    <property type="molecule type" value="Genomic_DNA"/>
</dbReference>
<evidence type="ECO:0000313" key="2">
    <source>
        <dbReference type="EMBL" id="MCF4006881.1"/>
    </source>
</evidence>
<keyword evidence="3" id="KW-1185">Reference proteome</keyword>
<dbReference type="Proteomes" id="UP001139336">
    <property type="component" value="Unassembled WGS sequence"/>
</dbReference>
<proteinExistence type="predicted"/>
<dbReference type="RefSeq" id="WP_236118704.1">
    <property type="nucleotide sequence ID" value="NZ_JAKGSI010000003.1"/>
</dbReference>
<dbReference type="SUPFAM" id="SSF159234">
    <property type="entry name" value="FomD-like"/>
    <property type="match status" value="1"/>
</dbReference>
<sequence>MVDLHPVKEELFDIPARLNIDPKGFHRAVDTYERTDFGLYMGRGADHPRFGYLESWLLPALSLRINIFHFRPHVTTGQLYYCDVAEIIDDGERMRTRDLYIDLVTHRDKDLEVLDIDELAAATAAGLLSPADAERAIEATLHAVEGITRAGDDLMAWLRAEGYPLTWADSVTLQPAG</sequence>
<reference evidence="2" key="1">
    <citation type="submission" date="2022-01" db="EMBL/GenBank/DDBJ databases">
        <title>Corynebacterium sp. nov isolated from isolated from the feces of the greater white-fronted geese (Anser albifrons) at Poyang Lake, PR China.</title>
        <authorList>
            <person name="Liu Q."/>
        </authorList>
    </citation>
    <scope>NUCLEOTIDE SEQUENCE</scope>
    <source>
        <strain evidence="2">JCM 32435</strain>
    </source>
</reference>
<evidence type="ECO:0000259" key="1">
    <source>
        <dbReference type="Pfam" id="PF04167"/>
    </source>
</evidence>